<dbReference type="PANTHER" id="PTHR43780">
    <property type="entry name" value="1-AMINOCYCLOPROPANE-1-CARBOXYLATE DEAMINASE-RELATED"/>
    <property type="match status" value="1"/>
</dbReference>
<dbReference type="InterPro" id="IPR036052">
    <property type="entry name" value="TrpB-like_PALP_sf"/>
</dbReference>
<dbReference type="PIRSF" id="PIRSF006278">
    <property type="entry name" value="ACCD_DCysDesulf"/>
    <property type="match status" value="1"/>
</dbReference>
<evidence type="ECO:0000256" key="4">
    <source>
        <dbReference type="PIRSR" id="PIRSR006278-1"/>
    </source>
</evidence>
<feature type="modified residue" description="N6-(pyridoxal phosphate)lysine" evidence="5">
    <location>
        <position position="48"/>
    </location>
</feature>
<gene>
    <name evidence="7" type="ORF">OA50_04600</name>
</gene>
<feature type="active site" description="Nucleophile" evidence="4">
    <location>
        <position position="75"/>
    </location>
</feature>
<evidence type="ECO:0000256" key="2">
    <source>
        <dbReference type="ARBA" id="ARBA00008639"/>
    </source>
</evidence>
<accession>A0A0B3RVY5</accession>
<dbReference type="PATRIC" id="fig|1515334.3.peg.4625"/>
<comment type="caution">
    <text evidence="7">The sequence shown here is derived from an EMBL/GenBank/DDBJ whole genome shotgun (WGS) entry which is preliminary data.</text>
</comment>
<dbReference type="InterPro" id="IPR001926">
    <property type="entry name" value="TrpB-like_PALP"/>
</dbReference>
<dbReference type="Gene3D" id="3.40.50.1100">
    <property type="match status" value="2"/>
</dbReference>
<feature type="domain" description="Tryptophan synthase beta chain-like PALP" evidence="6">
    <location>
        <begin position="10"/>
        <end position="316"/>
    </location>
</feature>
<keyword evidence="3 5" id="KW-0663">Pyridoxal phosphate</keyword>
<name>A0A0B3RVY5_9RHOB</name>
<dbReference type="RefSeq" id="WP_043145469.1">
    <property type="nucleotide sequence ID" value="NZ_JSUQ01000021.1"/>
</dbReference>
<evidence type="ECO:0000256" key="5">
    <source>
        <dbReference type="PIRSR" id="PIRSR006278-2"/>
    </source>
</evidence>
<dbReference type="NCBIfam" id="TIGR01275">
    <property type="entry name" value="ACC_deam_rel"/>
    <property type="match status" value="1"/>
</dbReference>
<dbReference type="AlphaFoldDB" id="A0A0B3RVY5"/>
<protein>
    <submittedName>
        <fullName evidence="7">D-cysteine desulfhydrase</fullName>
    </submittedName>
</protein>
<evidence type="ECO:0000256" key="1">
    <source>
        <dbReference type="ARBA" id="ARBA00001933"/>
    </source>
</evidence>
<comment type="cofactor">
    <cofactor evidence="1">
        <name>pyridoxal 5'-phosphate</name>
        <dbReference type="ChEBI" id="CHEBI:597326"/>
    </cofactor>
</comment>
<dbReference type="Pfam" id="PF00291">
    <property type="entry name" value="PALP"/>
    <property type="match status" value="1"/>
</dbReference>
<dbReference type="InterPro" id="IPR027278">
    <property type="entry name" value="ACCD_DCysDesulf"/>
</dbReference>
<dbReference type="InterPro" id="IPR005966">
    <property type="entry name" value="D-Cys_desShydrase"/>
</dbReference>
<evidence type="ECO:0000256" key="3">
    <source>
        <dbReference type="ARBA" id="ARBA00022898"/>
    </source>
</evidence>
<reference evidence="7 8" key="1">
    <citation type="submission" date="2014-10" db="EMBL/GenBank/DDBJ databases">
        <title>Genome sequence of Ponticoccus sp. strain UMTAT08 isolated from clonal culture of toxic dinoflagellate Alexandrium tamiyavanichii.</title>
        <authorList>
            <person name="Gan H.Y."/>
            <person name="Muhd D.-D."/>
            <person name="Mohd Noor M.E."/>
            <person name="Yeong Y.S."/>
            <person name="Usup G."/>
        </authorList>
    </citation>
    <scope>NUCLEOTIDE SEQUENCE [LARGE SCALE GENOMIC DNA]</scope>
    <source>
        <strain evidence="7 8">UMTAT08</strain>
    </source>
</reference>
<comment type="similarity">
    <text evidence="2">Belongs to the ACC deaminase/D-cysteine desulfhydrase family.</text>
</comment>
<evidence type="ECO:0000259" key="6">
    <source>
        <dbReference type="Pfam" id="PF00291"/>
    </source>
</evidence>
<dbReference type="STRING" id="561184.SAMN05216376_10447"/>
<dbReference type="OrthoDB" id="9801249at2"/>
<organism evidence="7 8">
    <name type="scientific">Mameliella alba</name>
    <dbReference type="NCBI Taxonomy" id="561184"/>
    <lineage>
        <taxon>Bacteria</taxon>
        <taxon>Pseudomonadati</taxon>
        <taxon>Pseudomonadota</taxon>
        <taxon>Alphaproteobacteria</taxon>
        <taxon>Rhodobacterales</taxon>
        <taxon>Roseobacteraceae</taxon>
        <taxon>Mameliella</taxon>
    </lineage>
</organism>
<sequence length="334" mass="35311">MKLDELPRLSLGFLPTPVEDLPRLSGELGVSLSVKRDDFTGFGGGGNKVRKLEFLMADAVARGVQVVITTGGHQSNHARMTAAAARKFGMKPILVLRGNRPDAWQGNLLLDHILGAEVDFLDPDAYFEQINPRMQAHADAAEARGETPYIIPLGGASALGAMGYVNAIRELSEQYAATGRKAPDYICAPVGSGGTLAGMVVGCSIWWPGTRVLGIAVTGTAVPFAERIAVMANDAAELLELEQRFTPGDLRIENDYVGPGYSIPSEQGNAAILRTGHAEGVLLDPVYTGKAMAGIIDLAQRGAIEQGSDVLFVHCGGTPALFPFNEQLTADVSA</sequence>
<evidence type="ECO:0000313" key="8">
    <source>
        <dbReference type="Proteomes" id="UP000030960"/>
    </source>
</evidence>
<keyword evidence="8" id="KW-1185">Reference proteome</keyword>
<evidence type="ECO:0000313" key="7">
    <source>
        <dbReference type="EMBL" id="KHQ50888.1"/>
    </source>
</evidence>
<dbReference type="EMBL" id="JSUQ01000021">
    <property type="protein sequence ID" value="KHQ50888.1"/>
    <property type="molecule type" value="Genomic_DNA"/>
</dbReference>
<dbReference type="PANTHER" id="PTHR43780:SF2">
    <property type="entry name" value="1-AMINOCYCLOPROPANE-1-CARBOXYLATE DEAMINASE-RELATED"/>
    <property type="match status" value="1"/>
</dbReference>
<dbReference type="Proteomes" id="UP000030960">
    <property type="component" value="Unassembled WGS sequence"/>
</dbReference>
<dbReference type="SUPFAM" id="SSF53686">
    <property type="entry name" value="Tryptophan synthase beta subunit-like PLP-dependent enzymes"/>
    <property type="match status" value="1"/>
</dbReference>
<proteinExistence type="inferred from homology"/>
<dbReference type="GO" id="GO:0019148">
    <property type="term" value="F:D-cysteine desulfhydrase activity"/>
    <property type="evidence" value="ECO:0007669"/>
    <property type="project" value="TreeGrafter"/>
</dbReference>